<proteinExistence type="predicted"/>
<evidence type="ECO:0000313" key="1">
    <source>
        <dbReference type="EMBL" id="EHL17402.1"/>
    </source>
</evidence>
<accession>V9HVC0</accession>
<protein>
    <submittedName>
        <fullName evidence="1">Uncharacterized protein</fullName>
    </submittedName>
</protein>
<gene>
    <name evidence="1" type="ORF">HMPREF9630_00569</name>
</gene>
<dbReference type="HOGENOM" id="CLU_1957485_0_0_9"/>
<comment type="caution">
    <text evidence="1">The sequence shown here is derived from an EMBL/GenBank/DDBJ whole genome shotgun (WGS) entry which is preliminary data.</text>
</comment>
<organism evidence="1 2">
    <name type="scientific">Peptoanaerobacter stomatis</name>
    <dbReference type="NCBI Taxonomy" id="796937"/>
    <lineage>
        <taxon>Bacteria</taxon>
        <taxon>Bacillati</taxon>
        <taxon>Bacillota</taxon>
        <taxon>Clostridia</taxon>
        <taxon>Peptostreptococcales</taxon>
        <taxon>Filifactoraceae</taxon>
        <taxon>Peptoanaerobacter</taxon>
    </lineage>
</organism>
<sequence length="128" mass="14989">MRSIYIISDKEFDFNKLSKLKDWILITDEKIIRELTTVSKYFVFILENKKKNVRIFFSKSYGCYHSGPVLPINLGSNDIYSESFDFYDKPLNINDDIVYKLCNDINKLIEDINEKNTGSLEAVCTIRP</sequence>
<dbReference type="Proteomes" id="UP000017818">
    <property type="component" value="Unassembled WGS sequence"/>
</dbReference>
<name>V9HVC0_9FIRM</name>
<evidence type="ECO:0000313" key="2">
    <source>
        <dbReference type="Proteomes" id="UP000017818"/>
    </source>
</evidence>
<dbReference type="AlphaFoldDB" id="V9HVC0"/>
<reference evidence="1 2" key="1">
    <citation type="submission" date="2012-05" db="EMBL/GenBank/DDBJ databases">
        <title>The Genome Sequence of Eubacteriaceae bacterium CM2.</title>
        <authorList>
            <consortium name="The Broad Institute Genome Sequencing Platform"/>
            <person name="Earl A."/>
            <person name="Ward D."/>
            <person name="Feldgarden M."/>
            <person name="Gevers D."/>
            <person name="Sizova M."/>
            <person name="Hazen A."/>
            <person name="Epstein S."/>
            <person name="Walker B."/>
            <person name="Young S.K."/>
            <person name="Zeng Q."/>
            <person name="Gargeya S."/>
            <person name="Fitzgerald M."/>
            <person name="Haas B."/>
            <person name="Abouelleil A."/>
            <person name="Alvarado L."/>
            <person name="Arachchi H.M."/>
            <person name="Berlin A."/>
            <person name="Chapman S.B."/>
            <person name="Goldberg J."/>
            <person name="Griggs A."/>
            <person name="Gujja S."/>
            <person name="Hansen M."/>
            <person name="Howarth C."/>
            <person name="Imamovic A."/>
            <person name="Larimer J."/>
            <person name="McCowen C."/>
            <person name="Montmayeur A."/>
            <person name="Murphy C."/>
            <person name="Neiman D."/>
            <person name="Pearson M."/>
            <person name="Priest M."/>
            <person name="Roberts A."/>
            <person name="Saif S."/>
            <person name="Shea T."/>
            <person name="Sisk P."/>
            <person name="Sykes S."/>
            <person name="Wortman J."/>
            <person name="Nusbaum C."/>
            <person name="Birren B."/>
        </authorList>
    </citation>
    <scope>NUCLEOTIDE SEQUENCE [LARGE SCALE GENOMIC DNA]</scope>
    <source>
        <strain evidence="1 2">CM2</strain>
    </source>
</reference>
<dbReference type="EMBL" id="AFZF02000004">
    <property type="protein sequence ID" value="EHL17402.1"/>
    <property type="molecule type" value="Genomic_DNA"/>
</dbReference>
<dbReference type="RefSeq" id="WP_009527202.1">
    <property type="nucleotide sequence ID" value="NZ_JH815225.1"/>
</dbReference>